<dbReference type="Pfam" id="PF01058">
    <property type="entry name" value="Oxidored_q6"/>
    <property type="match status" value="1"/>
</dbReference>
<dbReference type="FunFam" id="3.40.50.12280:FF:000002">
    <property type="entry name" value="NADH-quinone oxidoreductase subunit B"/>
    <property type="match status" value="1"/>
</dbReference>
<protein>
    <submittedName>
        <fullName evidence="9">NADH-quinone oxidoreductase subunit B</fullName>
    </submittedName>
    <submittedName>
        <fullName evidence="10">NADH:quinone oxidoreductase subunit B</fullName>
        <ecNumber evidence="10">1.6.-.-</ecNumber>
    </submittedName>
</protein>
<accession>A0A1F2P5M2</accession>
<dbReference type="Proteomes" id="UP000185779">
    <property type="component" value="Unassembled WGS sequence"/>
</dbReference>
<keyword evidence="5" id="KW-0004">4Fe-4S</keyword>
<keyword evidence="6" id="KW-0472">Membrane</keyword>
<sequence>MDRDYIVSRMRRAIGRRILTDEEVSTWWILGSILTLGLLFLLLYLKLIHRRNEHFKRVKDLEERIIDLVGEDLQDREKLADLKRIHREGYESGEFKELSFWRIVLGILTLGIYIEWRLTTDLERHAERERRFFSCYLGREIERTVPERPTKTYVLLGIVTLGLFGIYWTYLLIKDSNEHFRGQWKIEDSLPEAGIEIDEEVDPDFYQNIILTTIDKLFNWGRRCSLWPMAFGTACCATEMMATFASRNDMDRYGMIFRNSPRQADVMIVSGTITHKMAPRLRRLYDQMPEPKYVIAMGACAMTGGPFVESYSVVKGVDKIVPVDIYVPGCPPRPEALLHAFLQLQERVKEERTATKKFERWVLKRKEAVA</sequence>
<dbReference type="Proteomes" id="UP000885936">
    <property type="component" value="Unassembled WGS sequence"/>
</dbReference>
<keyword evidence="6" id="KW-1133">Transmembrane helix</keyword>
<dbReference type="HAMAP" id="MF_01356">
    <property type="entry name" value="NDH1_NuoB"/>
    <property type="match status" value="1"/>
</dbReference>
<evidence type="ECO:0000313" key="9">
    <source>
        <dbReference type="EMBL" id="HEC57373.1"/>
    </source>
</evidence>
<gene>
    <name evidence="9" type="ORF">ENI32_05780</name>
    <name evidence="10" type="ORF">SBU_000566</name>
</gene>
<dbReference type="PANTHER" id="PTHR11995:SF14">
    <property type="entry name" value="NADH DEHYDROGENASE [UBIQUINONE] IRON-SULFUR PROTEIN 7, MITOCHONDRIAL"/>
    <property type="match status" value="1"/>
</dbReference>
<evidence type="ECO:0000259" key="7">
    <source>
        <dbReference type="Pfam" id="PF01058"/>
    </source>
</evidence>
<dbReference type="SUPFAM" id="SSF56770">
    <property type="entry name" value="HydA/Nqo6-like"/>
    <property type="match status" value="1"/>
</dbReference>
<dbReference type="PATRIC" id="fig|1839936.3.peg.573"/>
<feature type="transmembrane region" description="Helical" evidence="6">
    <location>
        <begin position="27"/>
        <end position="47"/>
    </location>
</feature>
<dbReference type="EMBL" id="DRIE01000099">
    <property type="protein sequence ID" value="HEC57373.1"/>
    <property type="molecule type" value="Genomic_DNA"/>
</dbReference>
<dbReference type="Pfam" id="PF14018">
    <property type="entry name" value="DUF4234"/>
    <property type="match status" value="1"/>
</dbReference>
<dbReference type="GO" id="GO:0045271">
    <property type="term" value="C:respiratory chain complex I"/>
    <property type="evidence" value="ECO:0007669"/>
    <property type="project" value="TreeGrafter"/>
</dbReference>
<feature type="transmembrane region" description="Helical" evidence="6">
    <location>
        <begin position="153"/>
        <end position="173"/>
    </location>
</feature>
<comment type="caution">
    <text evidence="10">The sequence shown here is derived from an EMBL/GenBank/DDBJ whole genome shotgun (WGS) entry which is preliminary data.</text>
</comment>
<dbReference type="EMBL" id="LYOR01000002">
    <property type="protein sequence ID" value="OFV66599.1"/>
    <property type="molecule type" value="Genomic_DNA"/>
</dbReference>
<dbReference type="EC" id="1.6.-.-" evidence="10"/>
<keyword evidence="5" id="KW-0408">Iron</keyword>
<reference evidence="9" key="2">
    <citation type="journal article" date="2020" name="mSystems">
        <title>Genome- and Community-Level Interaction Insights into Carbon Utilization and Element Cycling Functions of Hydrothermarchaeota in Hydrothermal Sediment.</title>
        <authorList>
            <person name="Zhou Z."/>
            <person name="Liu Y."/>
            <person name="Xu W."/>
            <person name="Pan J."/>
            <person name="Luo Z.H."/>
            <person name="Li M."/>
        </authorList>
    </citation>
    <scope>NUCLEOTIDE SEQUENCE [LARGE SCALE GENOMIC DNA]</scope>
    <source>
        <strain evidence="9">HyVt-386</strain>
    </source>
</reference>
<reference evidence="10 11" key="1">
    <citation type="submission" date="2016-05" db="EMBL/GenBank/DDBJ databases">
        <title>Microbial consortia oxidize butane by reversing methanogenesis.</title>
        <authorList>
            <person name="Laso-Perez R."/>
            <person name="Richter M."/>
            <person name="Wegener G."/>
            <person name="Musat F."/>
        </authorList>
    </citation>
    <scope>NUCLEOTIDE SEQUENCE [LARGE SCALE GENOMIC DNA]</scope>
    <source>
        <strain evidence="10">BOX1</strain>
    </source>
</reference>
<dbReference type="PROSITE" id="PS01150">
    <property type="entry name" value="COMPLEX1_20K"/>
    <property type="match status" value="1"/>
</dbReference>
<proteinExistence type="inferred from homology"/>
<keyword evidence="6" id="KW-0812">Transmembrane</keyword>
<evidence type="ECO:0000256" key="3">
    <source>
        <dbReference type="ARBA" id="ARBA00022967"/>
    </source>
</evidence>
<evidence type="ECO:0000256" key="6">
    <source>
        <dbReference type="SAM" id="Phobius"/>
    </source>
</evidence>
<keyword evidence="5" id="KW-0479">Metal-binding</keyword>
<evidence type="ECO:0000313" key="11">
    <source>
        <dbReference type="Proteomes" id="UP000185779"/>
    </source>
</evidence>
<dbReference type="Gene3D" id="3.40.50.12280">
    <property type="match status" value="1"/>
</dbReference>
<dbReference type="GO" id="GO:0016491">
    <property type="term" value="F:oxidoreductase activity"/>
    <property type="evidence" value="ECO:0007669"/>
    <property type="project" value="UniProtKB-KW"/>
</dbReference>
<dbReference type="GO" id="GO:0046872">
    <property type="term" value="F:metal ion binding"/>
    <property type="evidence" value="ECO:0007669"/>
    <property type="project" value="UniProtKB-KW"/>
</dbReference>
<dbReference type="InterPro" id="IPR006138">
    <property type="entry name" value="NADH_UQ_OxRdtase_20Kd_su"/>
</dbReference>
<feature type="domain" description="NADH:ubiquinone oxidoreductase-like 20kDa subunit" evidence="7">
    <location>
        <begin position="235"/>
        <end position="343"/>
    </location>
</feature>
<evidence type="ECO:0000256" key="2">
    <source>
        <dbReference type="ARBA" id="ARBA00022448"/>
    </source>
</evidence>
<organism evidence="10 11">
    <name type="scientific">Candidatus Syntropharchaeum butanivorans</name>
    <dbReference type="NCBI Taxonomy" id="1839936"/>
    <lineage>
        <taxon>Archaea</taxon>
        <taxon>Methanobacteriati</taxon>
        <taxon>Methanobacteriota</taxon>
        <taxon>Stenosarchaea group</taxon>
        <taxon>Methanomicrobia</taxon>
        <taxon>Methanosarcinales</taxon>
        <taxon>ANME-2 cluster</taxon>
        <taxon>Candidatus Syntropharchaeum</taxon>
    </lineage>
</organism>
<comment type="similarity">
    <text evidence="1 5">Belongs to the complex I 20 kDa subunit family.</text>
</comment>
<evidence type="ECO:0000256" key="5">
    <source>
        <dbReference type="RuleBase" id="RU004464"/>
    </source>
</evidence>
<dbReference type="GO" id="GO:0051539">
    <property type="term" value="F:4 iron, 4 sulfur cluster binding"/>
    <property type="evidence" value="ECO:0007669"/>
    <property type="project" value="UniProtKB-KW"/>
</dbReference>
<dbReference type="InterPro" id="IPR025328">
    <property type="entry name" value="DUF4234"/>
</dbReference>
<keyword evidence="10" id="KW-0560">Oxidoreductase</keyword>
<dbReference type="GO" id="GO:0008137">
    <property type="term" value="F:NADH dehydrogenase (ubiquinone) activity"/>
    <property type="evidence" value="ECO:0007669"/>
    <property type="project" value="InterPro"/>
</dbReference>
<evidence type="ECO:0000256" key="4">
    <source>
        <dbReference type="ARBA" id="ARBA00023027"/>
    </source>
</evidence>
<dbReference type="NCBIfam" id="TIGR01957">
    <property type="entry name" value="nuoB_fam"/>
    <property type="match status" value="1"/>
</dbReference>
<dbReference type="GO" id="GO:0048038">
    <property type="term" value="F:quinone binding"/>
    <property type="evidence" value="ECO:0007669"/>
    <property type="project" value="InterPro"/>
</dbReference>
<keyword evidence="2" id="KW-0813">Transport</keyword>
<evidence type="ECO:0000256" key="1">
    <source>
        <dbReference type="ARBA" id="ARBA00009173"/>
    </source>
</evidence>
<dbReference type="NCBIfam" id="NF005012">
    <property type="entry name" value="PRK06411.1"/>
    <property type="match status" value="1"/>
</dbReference>
<dbReference type="PANTHER" id="PTHR11995">
    <property type="entry name" value="NADH DEHYDROGENASE"/>
    <property type="match status" value="1"/>
</dbReference>
<dbReference type="STRING" id="1839936.SBU_000566"/>
<evidence type="ECO:0000259" key="8">
    <source>
        <dbReference type="Pfam" id="PF14018"/>
    </source>
</evidence>
<keyword evidence="5" id="KW-0411">Iron-sulfur</keyword>
<dbReference type="GO" id="GO:0009060">
    <property type="term" value="P:aerobic respiration"/>
    <property type="evidence" value="ECO:0007669"/>
    <property type="project" value="TreeGrafter"/>
</dbReference>
<dbReference type="AlphaFoldDB" id="A0A1F2P5M2"/>
<dbReference type="InterPro" id="IPR006137">
    <property type="entry name" value="NADH_UbQ_OxRdtase-like_20kDa"/>
</dbReference>
<name>A0A1F2P5M2_9EURY</name>
<keyword evidence="4 5" id="KW-0520">NAD</keyword>
<keyword evidence="3" id="KW-1278">Translocase</keyword>
<keyword evidence="11" id="KW-1185">Reference proteome</keyword>
<feature type="domain" description="DUF4234" evidence="8">
    <location>
        <begin position="148"/>
        <end position="182"/>
    </location>
</feature>
<evidence type="ECO:0000313" key="10">
    <source>
        <dbReference type="EMBL" id="OFV66599.1"/>
    </source>
</evidence>
<dbReference type="GO" id="GO:0015990">
    <property type="term" value="P:electron transport coupled proton transport"/>
    <property type="evidence" value="ECO:0007669"/>
    <property type="project" value="TreeGrafter"/>
</dbReference>